<evidence type="ECO:0000313" key="2">
    <source>
        <dbReference type="EMBL" id="MBC8579977.1"/>
    </source>
</evidence>
<evidence type="ECO:0000313" key="3">
    <source>
        <dbReference type="Proteomes" id="UP000655830"/>
    </source>
</evidence>
<keyword evidence="1" id="KW-1133">Transmembrane helix</keyword>
<dbReference type="AlphaFoldDB" id="A0A926EKW7"/>
<accession>A0A926EKW7</accession>
<reference evidence="2" key="1">
    <citation type="submission" date="2020-08" db="EMBL/GenBank/DDBJ databases">
        <title>Genome public.</title>
        <authorList>
            <person name="Liu C."/>
            <person name="Sun Q."/>
        </authorList>
    </citation>
    <scope>NUCLEOTIDE SEQUENCE</scope>
    <source>
        <strain evidence="2">NSJ-12</strain>
    </source>
</reference>
<keyword evidence="1" id="KW-0812">Transmembrane</keyword>
<feature type="transmembrane region" description="Helical" evidence="1">
    <location>
        <begin position="31"/>
        <end position="48"/>
    </location>
</feature>
<feature type="transmembrane region" description="Helical" evidence="1">
    <location>
        <begin position="54"/>
        <end position="86"/>
    </location>
</feature>
<gene>
    <name evidence="2" type="ORF">H8718_10615</name>
</gene>
<name>A0A926EKW7_9FIRM</name>
<protein>
    <submittedName>
        <fullName evidence="2">Uncharacterized protein</fullName>
    </submittedName>
</protein>
<feature type="transmembrane region" description="Helical" evidence="1">
    <location>
        <begin position="146"/>
        <end position="168"/>
    </location>
</feature>
<sequence>MTTKQLVTGALLSALTLVALYFTFLLPTNTLTLLTIASVMVPIALIRGNVKTSLLVYITSSILCLILMPLNISVLYILFFGIYGLLKYFIEKLNHLSFEWILKLAFFNSVFFIGFKFIKTLISPHAFDGLGILAEKFIPNVPYGDLLILILLGQIVFILYDYALSLLIDTYYSYFSKY</sequence>
<feature type="transmembrane region" description="Helical" evidence="1">
    <location>
        <begin position="6"/>
        <end position="24"/>
    </location>
</feature>
<evidence type="ECO:0000256" key="1">
    <source>
        <dbReference type="SAM" id="Phobius"/>
    </source>
</evidence>
<proteinExistence type="predicted"/>
<comment type="caution">
    <text evidence="2">The sequence shown here is derived from an EMBL/GenBank/DDBJ whole genome shotgun (WGS) entry which is preliminary data.</text>
</comment>
<dbReference type="RefSeq" id="WP_249332875.1">
    <property type="nucleotide sequence ID" value="NZ_JACRSY010000015.1"/>
</dbReference>
<organism evidence="2 3">
    <name type="scientific">Zhenhengia yiwuensis</name>
    <dbReference type="NCBI Taxonomy" id="2763666"/>
    <lineage>
        <taxon>Bacteria</taxon>
        <taxon>Bacillati</taxon>
        <taxon>Bacillota</taxon>
        <taxon>Clostridia</taxon>
        <taxon>Lachnospirales</taxon>
        <taxon>Lachnospiraceae</taxon>
        <taxon>Zhenhengia</taxon>
    </lineage>
</organism>
<feature type="transmembrane region" description="Helical" evidence="1">
    <location>
        <begin position="98"/>
        <end position="118"/>
    </location>
</feature>
<dbReference type="EMBL" id="JACRSY010000015">
    <property type="protein sequence ID" value="MBC8579977.1"/>
    <property type="molecule type" value="Genomic_DNA"/>
</dbReference>
<dbReference type="Proteomes" id="UP000655830">
    <property type="component" value="Unassembled WGS sequence"/>
</dbReference>
<keyword evidence="3" id="KW-1185">Reference proteome</keyword>
<keyword evidence="1" id="KW-0472">Membrane</keyword>